<dbReference type="Gene3D" id="3.30.310.170">
    <property type="entry name" value="Outer membrane protein assembly factor BamC"/>
    <property type="match status" value="1"/>
</dbReference>
<protein>
    <recommendedName>
        <fullName evidence="4">Outer membrane protein assembly factor BamC</fullName>
    </recommendedName>
</protein>
<evidence type="ECO:0000313" key="2">
    <source>
        <dbReference type="EMBL" id="QBB70917.1"/>
    </source>
</evidence>
<evidence type="ECO:0000313" key="3">
    <source>
        <dbReference type="Proteomes" id="UP000291562"/>
    </source>
</evidence>
<dbReference type="AlphaFoldDB" id="A0A411HKK4"/>
<dbReference type="PROSITE" id="PS51257">
    <property type="entry name" value="PROKAR_LIPOPROTEIN"/>
    <property type="match status" value="1"/>
</dbReference>
<keyword evidence="3" id="KW-1185">Reference proteome</keyword>
<feature type="compositionally biased region" description="Low complexity" evidence="1">
    <location>
        <begin position="58"/>
        <end position="82"/>
    </location>
</feature>
<sequence>MNLEKFLRYLLLGGMTALLLSGCGMFRTHTDYDKAVEARPLDVPPDLDTPNTAGELIVPPAGAGAGRSSASSGAVGSPPASGVSAAAQGNGVRIADSVANAWQRVGLALERGKVGTVVSRDEATHSYAVDVTVAAGPKPGFFKRIIGGKQAVSVNRVSIQVDADGDAANVNASGDPSAVKQVLDVLRERLS</sequence>
<dbReference type="Proteomes" id="UP000291562">
    <property type="component" value="Chromosome"/>
</dbReference>
<evidence type="ECO:0008006" key="4">
    <source>
        <dbReference type="Google" id="ProtNLM"/>
    </source>
</evidence>
<dbReference type="InterPro" id="IPR042268">
    <property type="entry name" value="BamC_C"/>
</dbReference>
<accession>A0A411HKK4</accession>
<organism evidence="2 3">
    <name type="scientific">Pseudolysobacter antarcticus</name>
    <dbReference type="NCBI Taxonomy" id="2511995"/>
    <lineage>
        <taxon>Bacteria</taxon>
        <taxon>Pseudomonadati</taxon>
        <taxon>Pseudomonadota</taxon>
        <taxon>Gammaproteobacteria</taxon>
        <taxon>Lysobacterales</taxon>
        <taxon>Rhodanobacteraceae</taxon>
        <taxon>Pseudolysobacter</taxon>
    </lineage>
</organism>
<feature type="region of interest" description="Disordered" evidence="1">
    <location>
        <begin position="42"/>
        <end position="82"/>
    </location>
</feature>
<dbReference type="OrthoDB" id="5966071at2"/>
<proteinExistence type="predicted"/>
<dbReference type="KEGG" id="xbc:ELE36_11470"/>
<dbReference type="RefSeq" id="WP_129833412.1">
    <property type="nucleotide sequence ID" value="NZ_CP035704.1"/>
</dbReference>
<reference evidence="2 3" key="1">
    <citation type="submission" date="2019-01" db="EMBL/GenBank/DDBJ databases">
        <title>Pseudolysobacter antarctica gen. nov., sp. nov., isolated from Fildes Peninsula, Antarctica.</title>
        <authorList>
            <person name="Wei Z."/>
            <person name="Peng F."/>
        </authorList>
    </citation>
    <scope>NUCLEOTIDE SEQUENCE [LARGE SCALE GENOMIC DNA]</scope>
    <source>
        <strain evidence="2 3">AQ6-296</strain>
    </source>
</reference>
<evidence type="ECO:0000256" key="1">
    <source>
        <dbReference type="SAM" id="MobiDB-lite"/>
    </source>
</evidence>
<gene>
    <name evidence="2" type="ORF">ELE36_11470</name>
</gene>
<dbReference type="EMBL" id="CP035704">
    <property type="protein sequence ID" value="QBB70917.1"/>
    <property type="molecule type" value="Genomic_DNA"/>
</dbReference>
<name>A0A411HKK4_9GAMM</name>